<dbReference type="InterPro" id="IPR013087">
    <property type="entry name" value="Znf_C2H2_type"/>
</dbReference>
<dbReference type="InterPro" id="IPR021565">
    <property type="entry name" value="Rbsn_Rab-bd"/>
</dbReference>
<dbReference type="GO" id="GO:0003677">
    <property type="term" value="F:DNA binding"/>
    <property type="evidence" value="ECO:0007669"/>
    <property type="project" value="InterPro"/>
</dbReference>
<feature type="compositionally biased region" description="Low complexity" evidence="8">
    <location>
        <begin position="36"/>
        <end position="49"/>
    </location>
</feature>
<proteinExistence type="predicted"/>
<feature type="region of interest" description="Disordered" evidence="8">
    <location>
        <begin position="530"/>
        <end position="552"/>
    </location>
</feature>
<keyword evidence="4" id="KW-0862">Zinc</keyword>
<evidence type="ECO:0000256" key="5">
    <source>
        <dbReference type="ARBA" id="ARBA00023204"/>
    </source>
</evidence>
<dbReference type="Gene3D" id="3.30.40.10">
    <property type="entry name" value="Zinc/RING finger domain, C3HC4 (zinc finger)"/>
    <property type="match status" value="2"/>
</dbReference>
<dbReference type="InterPro" id="IPR011011">
    <property type="entry name" value="Znf_FYVE_PHD"/>
</dbReference>
<keyword evidence="2" id="KW-0227">DNA damage</keyword>
<keyword evidence="11" id="KW-1185">Reference proteome</keyword>
<gene>
    <name evidence="10" type="ORF">E6O75_ATG05641</name>
</gene>
<dbReference type="CDD" id="cd15761">
    <property type="entry name" value="FYVE1_Vac1p_like"/>
    <property type="match status" value="1"/>
</dbReference>
<feature type="domain" description="FYVE-type" evidence="9">
    <location>
        <begin position="331"/>
        <end position="409"/>
    </location>
</feature>
<dbReference type="STRING" id="86259.A0A4Z1P841"/>
<protein>
    <submittedName>
        <fullName evidence="10">Vacuolar segregation protein pep7</fullName>
    </submittedName>
</protein>
<evidence type="ECO:0000256" key="4">
    <source>
        <dbReference type="ARBA" id="ARBA00022833"/>
    </source>
</evidence>
<dbReference type="CDD" id="cd15737">
    <property type="entry name" value="FYVE2_Vac1p_like"/>
    <property type="match status" value="1"/>
</dbReference>
<dbReference type="InterPro" id="IPR036531">
    <property type="entry name" value="Rbsn_Rab-bd_sf"/>
</dbReference>
<feature type="compositionally biased region" description="Low complexity" evidence="8">
    <location>
        <begin position="540"/>
        <end position="552"/>
    </location>
</feature>
<evidence type="ECO:0000256" key="8">
    <source>
        <dbReference type="SAM" id="MobiDB-lite"/>
    </source>
</evidence>
<evidence type="ECO:0000313" key="10">
    <source>
        <dbReference type="EMBL" id="TID20876.1"/>
    </source>
</evidence>
<dbReference type="Gene3D" id="4.10.860.20">
    <property type="entry name" value="Rabenosyn, Rab binding domain"/>
    <property type="match status" value="1"/>
</dbReference>
<dbReference type="Proteomes" id="UP000298493">
    <property type="component" value="Unassembled WGS sequence"/>
</dbReference>
<dbReference type="Pfam" id="PF11464">
    <property type="entry name" value="Rbsn"/>
    <property type="match status" value="1"/>
</dbReference>
<name>A0A4Z1P841_9PEZI</name>
<dbReference type="PANTHER" id="PTHR13510:SF44">
    <property type="entry name" value="RABENOSYN-5"/>
    <property type="match status" value="1"/>
</dbReference>
<feature type="domain" description="FYVE-type" evidence="9">
    <location>
        <begin position="191"/>
        <end position="247"/>
    </location>
</feature>
<sequence length="656" mass="73395">MSSARTLGRRVLGTAKTQTLKPDAPPCRPHHSRNVSLLSPSESSISSQPSTPPTHDLAANVSLGQAAAASASSRLVCPICNEEMMTLLQLNRHLDDTHANLEEVQQDEVKDWFKVQMDKAKKFQPLAVLNQKFKGLDVFESNDPPPPVLRSSNGHSTPVPESARVIDPEEYVTRKHWQRPSYHDACLEPTCGKRLGGANGSVNCRKCGKLFCDEHTMYQMKLSRSAQHEPTRGVWCRVCETCYKSREGYNDHRGLEQNHTDAFAAIRRKMVDKQYLEISRLEKRLSKLTQLLANPPPEDPGGGGSSILWPLTGAKNQQRALEQTVIAWENDADVPQCPFCQQEFSTYTFRRHHCRTCGRVVCGDVRTDCSANVGLNVAKTDPLSEKGVGPDQTVMLDVRICKDCRHTLFSKADFDKEMSTKPMDQRTYENLVQFERGIRLLLPKFQKLLAVIQNPDQPPTLDQVNQATKVRKRLTDSFMQYESAARRIRDMPTSSPTQARLQKALYQQASTFLHLHMLPLKSLPKMLKHASPHGAARRMNSNGSSKPSSGSALASVRFNDHLETGSQVSSTRSSAIESLEVEEKELQERLVILEEQKFMVTEMLNDARKKRRFDEVQALSGNVDDLTKEIDNINGQLAGLDFAGVYANGNLDVPAP</sequence>
<reference evidence="10 11" key="1">
    <citation type="submission" date="2019-04" db="EMBL/GenBank/DDBJ databases">
        <title>High contiguity whole genome sequence and gene annotation resource for two Venturia nashicola isolates.</title>
        <authorList>
            <person name="Prokchorchik M."/>
            <person name="Won K."/>
            <person name="Lee Y."/>
            <person name="Choi E.D."/>
            <person name="Segonzac C."/>
            <person name="Sohn K.H."/>
        </authorList>
    </citation>
    <scope>NUCLEOTIDE SEQUENCE [LARGE SCALE GENOMIC DNA]</scope>
    <source>
        <strain evidence="10 11">PRI2</strain>
    </source>
</reference>
<evidence type="ECO:0000256" key="7">
    <source>
        <dbReference type="SAM" id="Coils"/>
    </source>
</evidence>
<feature type="coiled-coil region" evidence="7">
    <location>
        <begin position="576"/>
        <end position="636"/>
    </location>
</feature>
<comment type="caution">
    <text evidence="10">The sequence shown here is derived from an EMBL/GenBank/DDBJ whole genome shotgun (WGS) entry which is preliminary data.</text>
</comment>
<dbReference type="InterPro" id="IPR052727">
    <property type="entry name" value="Rab4/Rab5_effector"/>
</dbReference>
<dbReference type="SMART" id="SM00064">
    <property type="entry name" value="FYVE"/>
    <property type="match status" value="2"/>
</dbReference>
<dbReference type="Pfam" id="PF01363">
    <property type="entry name" value="FYVE"/>
    <property type="match status" value="2"/>
</dbReference>
<feature type="region of interest" description="Disordered" evidence="8">
    <location>
        <begin position="1"/>
        <end position="57"/>
    </location>
</feature>
<dbReference type="SUPFAM" id="SSF57903">
    <property type="entry name" value="FYVE/PHD zinc finger"/>
    <property type="match status" value="2"/>
</dbReference>
<dbReference type="SUPFAM" id="SSF140125">
    <property type="entry name" value="Rabenosyn-5 Rab-binding domain-like"/>
    <property type="match status" value="1"/>
</dbReference>
<dbReference type="InterPro" id="IPR013083">
    <property type="entry name" value="Znf_RING/FYVE/PHD"/>
</dbReference>
<evidence type="ECO:0000256" key="2">
    <source>
        <dbReference type="ARBA" id="ARBA00022763"/>
    </source>
</evidence>
<keyword evidence="1" id="KW-0479">Metal-binding</keyword>
<dbReference type="PANTHER" id="PTHR13510">
    <property type="entry name" value="FYVE-FINGER-CONTAINING RAB5 EFFECTOR PROTEIN RABENOSYN-5-RELATED"/>
    <property type="match status" value="1"/>
</dbReference>
<evidence type="ECO:0000256" key="6">
    <source>
        <dbReference type="PROSITE-ProRule" id="PRU00091"/>
    </source>
</evidence>
<accession>A0A4Z1P841</accession>
<dbReference type="EMBL" id="SNSC02000010">
    <property type="protein sequence ID" value="TID20876.1"/>
    <property type="molecule type" value="Genomic_DNA"/>
</dbReference>
<evidence type="ECO:0000259" key="9">
    <source>
        <dbReference type="PROSITE" id="PS50178"/>
    </source>
</evidence>
<evidence type="ECO:0000256" key="1">
    <source>
        <dbReference type="ARBA" id="ARBA00022723"/>
    </source>
</evidence>
<dbReference type="SMART" id="SM00734">
    <property type="entry name" value="ZnF_Rad18"/>
    <property type="match status" value="1"/>
</dbReference>
<dbReference type="InterPro" id="IPR006642">
    <property type="entry name" value="Rad18_UBZ4"/>
</dbReference>
<dbReference type="InterPro" id="IPR017455">
    <property type="entry name" value="Znf_FYVE-rel"/>
</dbReference>
<evidence type="ECO:0000313" key="11">
    <source>
        <dbReference type="Proteomes" id="UP000298493"/>
    </source>
</evidence>
<organism evidence="10 11">
    <name type="scientific">Venturia nashicola</name>
    <dbReference type="NCBI Taxonomy" id="86259"/>
    <lineage>
        <taxon>Eukaryota</taxon>
        <taxon>Fungi</taxon>
        <taxon>Dikarya</taxon>
        <taxon>Ascomycota</taxon>
        <taxon>Pezizomycotina</taxon>
        <taxon>Dothideomycetes</taxon>
        <taxon>Pleosporomycetidae</taxon>
        <taxon>Venturiales</taxon>
        <taxon>Venturiaceae</taxon>
        <taxon>Venturia</taxon>
    </lineage>
</organism>
<dbReference type="AlphaFoldDB" id="A0A4Z1P841"/>
<evidence type="ECO:0000256" key="3">
    <source>
        <dbReference type="ARBA" id="ARBA00022771"/>
    </source>
</evidence>
<keyword evidence="5" id="KW-0234">DNA repair</keyword>
<dbReference type="InterPro" id="IPR000306">
    <property type="entry name" value="Znf_FYVE"/>
</dbReference>
<keyword evidence="3 6" id="KW-0863">Zinc-finger</keyword>
<dbReference type="PROSITE" id="PS50178">
    <property type="entry name" value="ZF_FYVE"/>
    <property type="match status" value="2"/>
</dbReference>
<keyword evidence="7" id="KW-0175">Coiled coil</keyword>
<dbReference type="PROSITE" id="PS00028">
    <property type="entry name" value="ZINC_FINGER_C2H2_1"/>
    <property type="match status" value="1"/>
</dbReference>
<dbReference type="GO" id="GO:0006281">
    <property type="term" value="P:DNA repair"/>
    <property type="evidence" value="ECO:0007669"/>
    <property type="project" value="UniProtKB-KW"/>
</dbReference>
<dbReference type="OrthoDB" id="166134at2759"/>
<dbReference type="GO" id="GO:0008270">
    <property type="term" value="F:zinc ion binding"/>
    <property type="evidence" value="ECO:0007669"/>
    <property type="project" value="UniProtKB-KW"/>
</dbReference>